<keyword evidence="7" id="KW-0418">Kinase</keyword>
<organism evidence="9 10">
    <name type="scientific">Vagococcus allomyrinae</name>
    <dbReference type="NCBI Taxonomy" id="2794353"/>
    <lineage>
        <taxon>Bacteria</taxon>
        <taxon>Bacillati</taxon>
        <taxon>Bacillota</taxon>
        <taxon>Bacilli</taxon>
        <taxon>Lactobacillales</taxon>
        <taxon>Enterococcaceae</taxon>
        <taxon>Vagococcus</taxon>
    </lineage>
</organism>
<dbReference type="GO" id="GO:0016020">
    <property type="term" value="C:membrane"/>
    <property type="evidence" value="ECO:0007669"/>
    <property type="project" value="InterPro"/>
</dbReference>
<accession>A0A940P2I1</accession>
<evidence type="ECO:0000256" key="2">
    <source>
        <dbReference type="ARBA" id="ARBA00022448"/>
    </source>
</evidence>
<dbReference type="GO" id="GO:0016301">
    <property type="term" value="F:kinase activity"/>
    <property type="evidence" value="ECO:0007669"/>
    <property type="project" value="UniProtKB-KW"/>
</dbReference>
<gene>
    <name evidence="9" type="ORF">I6N95_04400</name>
</gene>
<evidence type="ECO:0000256" key="6">
    <source>
        <dbReference type="ARBA" id="ARBA00022683"/>
    </source>
</evidence>
<dbReference type="GO" id="GO:0009401">
    <property type="term" value="P:phosphoenolpyruvate-dependent sugar phosphotransferase system"/>
    <property type="evidence" value="ECO:0007669"/>
    <property type="project" value="UniProtKB-KW"/>
</dbReference>
<keyword evidence="5" id="KW-0808">Transferase</keyword>
<dbReference type="CDD" id="cd00006">
    <property type="entry name" value="PTS_IIA_man"/>
    <property type="match status" value="1"/>
</dbReference>
<protein>
    <submittedName>
        <fullName evidence="9">PTS sugar transporter subunit IIA</fullName>
    </submittedName>
</protein>
<sequence>MKVEVALILASHGDFAKEALKSLEMIVGKQANSCSLSLFPGTNLLDFTEEMERAYQELDTSNGAVIICDIYGGTPSNAATAMLLTHKSEKILAYSGLNLSVLLELSANRKKEQIELKRIIEEAAKYNWAELKMNKEKPTIEGGL</sequence>
<dbReference type="PROSITE" id="PS51096">
    <property type="entry name" value="PTS_EIIA_TYPE_4"/>
    <property type="match status" value="1"/>
</dbReference>
<dbReference type="SUPFAM" id="SSF53062">
    <property type="entry name" value="PTS system fructose IIA component-like"/>
    <property type="match status" value="1"/>
</dbReference>
<evidence type="ECO:0000313" key="9">
    <source>
        <dbReference type="EMBL" id="MBP1040249.1"/>
    </source>
</evidence>
<feature type="domain" description="PTS EIIA type-4" evidence="8">
    <location>
        <begin position="4"/>
        <end position="140"/>
    </location>
</feature>
<reference evidence="9" key="1">
    <citation type="submission" date="2020-12" db="EMBL/GenBank/DDBJ databases">
        <title>Vagococcus allomyrinae sp. nov. and Enterococcus lavae sp. nov., isolated from the larvae of Allomyrina dichotoma.</title>
        <authorList>
            <person name="Lee S.D."/>
        </authorList>
    </citation>
    <scope>NUCLEOTIDE SEQUENCE</scope>
    <source>
        <strain evidence="9">BWB3-3</strain>
    </source>
</reference>
<keyword evidence="10" id="KW-1185">Reference proteome</keyword>
<evidence type="ECO:0000256" key="5">
    <source>
        <dbReference type="ARBA" id="ARBA00022679"/>
    </source>
</evidence>
<dbReference type="InterPro" id="IPR051471">
    <property type="entry name" value="Bacterial_PTS_sugar_comp"/>
</dbReference>
<dbReference type="Pfam" id="PF03610">
    <property type="entry name" value="EIIA-man"/>
    <property type="match status" value="1"/>
</dbReference>
<keyword evidence="4 9" id="KW-0762">Sugar transport</keyword>
<evidence type="ECO:0000259" key="8">
    <source>
        <dbReference type="PROSITE" id="PS51096"/>
    </source>
</evidence>
<name>A0A940P2I1_9ENTE</name>
<dbReference type="AlphaFoldDB" id="A0A940P2I1"/>
<evidence type="ECO:0000256" key="1">
    <source>
        <dbReference type="ARBA" id="ARBA00004496"/>
    </source>
</evidence>
<evidence type="ECO:0000256" key="7">
    <source>
        <dbReference type="ARBA" id="ARBA00022777"/>
    </source>
</evidence>
<dbReference type="InterPro" id="IPR004701">
    <property type="entry name" value="PTS_EIIA_man-typ"/>
</dbReference>
<dbReference type="InterPro" id="IPR033887">
    <property type="entry name" value="PTS_IIA_man"/>
</dbReference>
<evidence type="ECO:0000256" key="4">
    <source>
        <dbReference type="ARBA" id="ARBA00022597"/>
    </source>
</evidence>
<dbReference type="PANTHER" id="PTHR33799:SF1">
    <property type="entry name" value="PTS SYSTEM MANNOSE-SPECIFIC EIIAB COMPONENT-RELATED"/>
    <property type="match status" value="1"/>
</dbReference>
<dbReference type="Proteomes" id="UP000674938">
    <property type="component" value="Unassembled WGS sequence"/>
</dbReference>
<comment type="caution">
    <text evidence="9">The sequence shown here is derived from an EMBL/GenBank/DDBJ whole genome shotgun (WGS) entry which is preliminary data.</text>
</comment>
<keyword evidence="6" id="KW-0598">Phosphotransferase system</keyword>
<dbReference type="InterPro" id="IPR036662">
    <property type="entry name" value="PTS_EIIA_man-typ_sf"/>
</dbReference>
<dbReference type="EMBL" id="JAEEGA010000002">
    <property type="protein sequence ID" value="MBP1040249.1"/>
    <property type="molecule type" value="Genomic_DNA"/>
</dbReference>
<comment type="subcellular location">
    <subcellularLocation>
        <location evidence="1">Cytoplasm</location>
    </subcellularLocation>
</comment>
<dbReference type="GO" id="GO:0005737">
    <property type="term" value="C:cytoplasm"/>
    <property type="evidence" value="ECO:0007669"/>
    <property type="project" value="UniProtKB-SubCell"/>
</dbReference>
<evidence type="ECO:0000256" key="3">
    <source>
        <dbReference type="ARBA" id="ARBA00022490"/>
    </source>
</evidence>
<dbReference type="Gene3D" id="3.40.50.510">
    <property type="entry name" value="Phosphotransferase system, mannose-type IIA component"/>
    <property type="match status" value="1"/>
</dbReference>
<evidence type="ECO:0000313" key="10">
    <source>
        <dbReference type="Proteomes" id="UP000674938"/>
    </source>
</evidence>
<keyword evidence="3" id="KW-0963">Cytoplasm</keyword>
<proteinExistence type="predicted"/>
<dbReference type="PANTHER" id="PTHR33799">
    <property type="entry name" value="PTS PERMEASE-RELATED-RELATED"/>
    <property type="match status" value="1"/>
</dbReference>
<keyword evidence="2" id="KW-0813">Transport</keyword>
<dbReference type="RefSeq" id="WP_209525141.1">
    <property type="nucleotide sequence ID" value="NZ_JAEEGA010000002.1"/>
</dbReference>